<dbReference type="SUPFAM" id="SSF56601">
    <property type="entry name" value="beta-lactamase/transpeptidase-like"/>
    <property type="match status" value="1"/>
</dbReference>
<dbReference type="PANTHER" id="PTHR35333">
    <property type="entry name" value="BETA-LACTAMASE"/>
    <property type="match status" value="1"/>
</dbReference>
<feature type="signal peptide" evidence="1">
    <location>
        <begin position="1"/>
        <end position="16"/>
    </location>
</feature>
<evidence type="ECO:0000256" key="1">
    <source>
        <dbReference type="SAM" id="SignalP"/>
    </source>
</evidence>
<feature type="chain" id="PRO_5038529249" evidence="1">
    <location>
        <begin position="17"/>
        <end position="473"/>
    </location>
</feature>
<dbReference type="InterPro" id="IPR045155">
    <property type="entry name" value="Beta-lactam_cat"/>
</dbReference>
<feature type="domain" description="ORF 12 gene product N-terminal" evidence="3">
    <location>
        <begin position="40"/>
        <end position="135"/>
    </location>
</feature>
<dbReference type="RefSeq" id="WP_042543297.1">
    <property type="nucleotide sequence ID" value="NZ_JXSQ01000004.1"/>
</dbReference>
<dbReference type="Pfam" id="PF13354">
    <property type="entry name" value="Beta-lactamase2"/>
    <property type="match status" value="1"/>
</dbReference>
<proteinExistence type="predicted"/>
<organism evidence="4 5">
    <name type="scientific">Leucobacter komagatae</name>
    <dbReference type="NCBI Taxonomy" id="55969"/>
    <lineage>
        <taxon>Bacteria</taxon>
        <taxon>Bacillati</taxon>
        <taxon>Actinomycetota</taxon>
        <taxon>Actinomycetes</taxon>
        <taxon>Micrococcales</taxon>
        <taxon>Microbacteriaceae</taxon>
        <taxon>Leucobacter</taxon>
    </lineage>
</organism>
<dbReference type="InterPro" id="IPR000871">
    <property type="entry name" value="Beta-lactam_class-A"/>
</dbReference>
<dbReference type="GO" id="GO:0030655">
    <property type="term" value="P:beta-lactam antibiotic catabolic process"/>
    <property type="evidence" value="ECO:0007669"/>
    <property type="project" value="InterPro"/>
</dbReference>
<accession>A0A0D0H7I1</accession>
<protein>
    <submittedName>
        <fullName evidence="4">Uncharacterized protein</fullName>
    </submittedName>
</protein>
<keyword evidence="1" id="KW-0732">Signal</keyword>
<name>A0A0D0H7I1_9MICO</name>
<dbReference type="GO" id="GO:0046677">
    <property type="term" value="P:response to antibiotic"/>
    <property type="evidence" value="ECO:0007669"/>
    <property type="project" value="InterPro"/>
</dbReference>
<dbReference type="AlphaFoldDB" id="A0A0D0H7I1"/>
<evidence type="ECO:0000259" key="2">
    <source>
        <dbReference type="Pfam" id="PF13354"/>
    </source>
</evidence>
<dbReference type="EMBL" id="JXSQ01000004">
    <property type="protein sequence ID" value="KIP53150.1"/>
    <property type="molecule type" value="Genomic_DNA"/>
</dbReference>
<dbReference type="InterPro" id="IPR040846">
    <property type="entry name" value="ORF_12_N"/>
</dbReference>
<dbReference type="Gene3D" id="3.40.710.10">
    <property type="entry name" value="DD-peptidase/beta-lactamase superfamily"/>
    <property type="match status" value="1"/>
</dbReference>
<dbReference type="InterPro" id="IPR012338">
    <property type="entry name" value="Beta-lactam/transpept-like"/>
</dbReference>
<dbReference type="Pfam" id="PF18042">
    <property type="entry name" value="ORF_12_N"/>
    <property type="match status" value="1"/>
</dbReference>
<reference evidence="4 5" key="1">
    <citation type="submission" date="2015-01" db="EMBL/GenBank/DDBJ databases">
        <title>Draft genome sequence of Leucobacter komagatae strain VKM ST2845.</title>
        <authorList>
            <person name="Karlyshev A.V."/>
            <person name="Kudryashova E.B."/>
        </authorList>
    </citation>
    <scope>NUCLEOTIDE SEQUENCE [LARGE SCALE GENOMIC DNA]</scope>
    <source>
        <strain evidence="4 5">VKM ST2845</strain>
    </source>
</reference>
<evidence type="ECO:0000313" key="5">
    <source>
        <dbReference type="Proteomes" id="UP000032120"/>
    </source>
</evidence>
<dbReference type="Gene3D" id="3.10.450.280">
    <property type="match status" value="1"/>
</dbReference>
<dbReference type="Proteomes" id="UP000032120">
    <property type="component" value="Unassembled WGS sequence"/>
</dbReference>
<feature type="domain" description="Beta-lactamase class A catalytic" evidence="2">
    <location>
        <begin position="180"/>
        <end position="381"/>
    </location>
</feature>
<evidence type="ECO:0000259" key="3">
    <source>
        <dbReference type="Pfam" id="PF18042"/>
    </source>
</evidence>
<evidence type="ECO:0000313" key="4">
    <source>
        <dbReference type="EMBL" id="KIP53150.1"/>
    </source>
</evidence>
<dbReference type="PANTHER" id="PTHR35333:SF5">
    <property type="entry name" value="CONSERVED LIPOPROTEIN LPQF-RELATED"/>
    <property type="match status" value="1"/>
</dbReference>
<keyword evidence="5" id="KW-1185">Reference proteome</keyword>
<comment type="caution">
    <text evidence="4">The sequence shown here is derived from an EMBL/GenBank/DDBJ whole genome shotgun (WGS) entry which is preliminary data.</text>
</comment>
<sequence>MAALLGLVLASVVALAGCTSGGSAVKPEAGVADAAHSVEIPRSPVGSQVRWVHEMINADADPSAGDIAARLHEEFLAEVPAEEIVQLFAASIRPARPFIATSYEERDERTARAVFAGAVGEPFALDLAVDADGMITEMFLGQAGDEWQASASLAEVEQRIRAFDSDVRALVLRESGAGETEVLSIGADEIAPLGSMFKLYVLAAVAGEVAAGGLSWEDTLSLSEGDRSLPTGTLQDEPVGTAVTVLEAATQMIAISDNTATDLLMRTVGRDRVEQAVKELRHGAPGVMRPMLTTREAFQLSYGGLSGAADAAELRGLGEAWPTADEGERRSMLNRIGELPLTVTPTQASVAMSEMAEPPWTRDIEWYASPADIASAHRQLAAMSQEQPELVAILGTNSGLGPQFDSTERAGVAFKGGGNVGVLAGSWRVLETDGTAVTVVLMFAGEDAAQAAEIAQATPVLVGLASDIFRLVE</sequence>
<gene>
    <name evidence="4" type="ORF">SD72_04780</name>
</gene>
<dbReference type="GO" id="GO:0008800">
    <property type="term" value="F:beta-lactamase activity"/>
    <property type="evidence" value="ECO:0007669"/>
    <property type="project" value="InterPro"/>
</dbReference>